<feature type="non-terminal residue" evidence="2">
    <location>
        <position position="1"/>
    </location>
</feature>
<reference evidence="2 3" key="1">
    <citation type="journal article" date="2012" name="Genome Biol.">
        <title>Genome and low-iron response of an oceanic diatom adapted to chronic iron limitation.</title>
        <authorList>
            <person name="Lommer M."/>
            <person name="Specht M."/>
            <person name="Roy A.S."/>
            <person name="Kraemer L."/>
            <person name="Andreson R."/>
            <person name="Gutowska M.A."/>
            <person name="Wolf J."/>
            <person name="Bergner S.V."/>
            <person name="Schilhabel M.B."/>
            <person name="Klostermeier U.C."/>
            <person name="Beiko R.G."/>
            <person name="Rosenstiel P."/>
            <person name="Hippler M."/>
            <person name="Laroche J."/>
        </authorList>
    </citation>
    <scope>NUCLEOTIDE SEQUENCE [LARGE SCALE GENOMIC DNA]</scope>
    <source>
        <strain evidence="2 3">CCMP1005</strain>
    </source>
</reference>
<feature type="coiled-coil region" evidence="1">
    <location>
        <begin position="115"/>
        <end position="162"/>
    </location>
</feature>
<dbReference type="EMBL" id="AGNL01004011">
    <property type="protein sequence ID" value="EJK74028.1"/>
    <property type="molecule type" value="Genomic_DNA"/>
</dbReference>
<evidence type="ECO:0000256" key="1">
    <source>
        <dbReference type="SAM" id="Coils"/>
    </source>
</evidence>
<evidence type="ECO:0000313" key="2">
    <source>
        <dbReference type="EMBL" id="EJK74028.1"/>
    </source>
</evidence>
<sequence length="341" mass="38099">QAKRTKSGTRLIFATANGFHAHSGYRDRVKLISVTLHVPGRLAQRKTHKTGLRSKMSNDTGIYGGEPLKPEVAEVPDYGVINESVHAAVLAHEGLIEQPEVFSGFSGPHVNSNNIRDAEAKLRKNERSREREAREELQLEAIVAERRARKNLRSRERNLEQKAIIERIRKTPIDERTPEEAEALAVHEVRIKRKREGDKIRRLKLKQMGLGKKDKLPPGVTVAARDERKAPGASLLVPYNSISLPDEVVRNEHQLLLPPGENEYIPSVLAPSQMGVETKEEQIAPEIHQHDMLEPILNQHELGEEGQVQVDESIQQTGGNAQLQANIQLHEVDAHISAALG</sequence>
<accession>K0T5H9</accession>
<organism evidence="2 3">
    <name type="scientific">Thalassiosira oceanica</name>
    <name type="common">Marine diatom</name>
    <dbReference type="NCBI Taxonomy" id="159749"/>
    <lineage>
        <taxon>Eukaryota</taxon>
        <taxon>Sar</taxon>
        <taxon>Stramenopiles</taxon>
        <taxon>Ochrophyta</taxon>
        <taxon>Bacillariophyta</taxon>
        <taxon>Coscinodiscophyceae</taxon>
        <taxon>Thalassiosirophycidae</taxon>
        <taxon>Thalassiosirales</taxon>
        <taxon>Thalassiosiraceae</taxon>
        <taxon>Thalassiosira</taxon>
    </lineage>
</organism>
<proteinExistence type="predicted"/>
<evidence type="ECO:0000313" key="3">
    <source>
        <dbReference type="Proteomes" id="UP000266841"/>
    </source>
</evidence>
<name>K0T5H9_THAOC</name>
<dbReference type="Proteomes" id="UP000266841">
    <property type="component" value="Unassembled WGS sequence"/>
</dbReference>
<dbReference type="AlphaFoldDB" id="K0T5H9"/>
<protein>
    <submittedName>
        <fullName evidence="2">Uncharacterized protein</fullName>
    </submittedName>
</protein>
<gene>
    <name evidence="2" type="ORF">THAOC_04314</name>
</gene>
<dbReference type="eggNOG" id="ENOG502QZH1">
    <property type="taxonomic scope" value="Eukaryota"/>
</dbReference>
<dbReference type="OrthoDB" id="48778at2759"/>
<keyword evidence="1" id="KW-0175">Coiled coil</keyword>
<comment type="caution">
    <text evidence="2">The sequence shown here is derived from an EMBL/GenBank/DDBJ whole genome shotgun (WGS) entry which is preliminary data.</text>
</comment>
<keyword evidence="3" id="KW-1185">Reference proteome</keyword>